<evidence type="ECO:0000313" key="5">
    <source>
        <dbReference type="EMBL" id="ORY94201.1"/>
    </source>
</evidence>
<keyword evidence="2" id="KW-0223">Dioxygenase</keyword>
<comment type="caution">
    <text evidence="5">The sequence shown here is derived from an EMBL/GenBank/DDBJ whole genome shotgun (WGS) entry which is preliminary data.</text>
</comment>
<keyword evidence="6" id="KW-1185">Reference proteome</keyword>
<feature type="domain" description="Prolyl 4-hydroxylase alpha subunit" evidence="4">
    <location>
        <begin position="58"/>
        <end position="219"/>
    </location>
</feature>
<dbReference type="Gene3D" id="2.60.120.620">
    <property type="entry name" value="q2cbj1_9rhob like domain"/>
    <property type="match status" value="1"/>
</dbReference>
<dbReference type="STRING" id="13706.A0A1X2H6Y1"/>
<evidence type="ECO:0000259" key="4">
    <source>
        <dbReference type="SMART" id="SM00702"/>
    </source>
</evidence>
<dbReference type="EMBL" id="MCGN01000008">
    <property type="protein sequence ID" value="ORY94201.1"/>
    <property type="molecule type" value="Genomic_DNA"/>
</dbReference>
<evidence type="ECO:0000256" key="2">
    <source>
        <dbReference type="ARBA" id="ARBA00022964"/>
    </source>
</evidence>
<dbReference type="GO" id="GO:0016705">
    <property type="term" value="F:oxidoreductase activity, acting on paired donors, with incorporation or reduction of molecular oxygen"/>
    <property type="evidence" value="ECO:0007669"/>
    <property type="project" value="InterPro"/>
</dbReference>
<keyword evidence="3" id="KW-0560">Oxidoreductase</keyword>
<proteinExistence type="predicted"/>
<evidence type="ECO:0000313" key="6">
    <source>
        <dbReference type="Proteomes" id="UP000242180"/>
    </source>
</evidence>
<dbReference type="OMA" id="WTTDRHS"/>
<organism evidence="5 6">
    <name type="scientific">Syncephalastrum racemosum</name>
    <name type="common">Filamentous fungus</name>
    <dbReference type="NCBI Taxonomy" id="13706"/>
    <lineage>
        <taxon>Eukaryota</taxon>
        <taxon>Fungi</taxon>
        <taxon>Fungi incertae sedis</taxon>
        <taxon>Mucoromycota</taxon>
        <taxon>Mucoromycotina</taxon>
        <taxon>Mucoromycetes</taxon>
        <taxon>Mucorales</taxon>
        <taxon>Syncephalastraceae</taxon>
        <taxon>Syncephalastrum</taxon>
    </lineage>
</organism>
<dbReference type="InterPro" id="IPR006620">
    <property type="entry name" value="Pro_4_hyd_alph"/>
</dbReference>
<dbReference type="InParanoid" id="A0A1X2H6Y1"/>
<dbReference type="AlphaFoldDB" id="A0A1X2H6Y1"/>
<dbReference type="OrthoDB" id="69177at2759"/>
<sequence length="234" mass="26941">MLDALTPEEEEFLEERRRRIRQQQEVALNRLPDDPNQRSTRDNRRIFGFYRQQRFIQPMVWPQCLAPAEADAIVQQCKDLAWDTSRHSAFATTDVPLLREACPPLLQHVAPRIRTVVLPRLASHFGFRLEDLAFRDLFIVKYTAEGQSGLKLHTDGCLFSFNILLNCPTQFDGGGTFFESTQQVVQPDQGDCVYHDARIQHRGVDITRGERYILVGFVDTADTIQKDSLLPVRI</sequence>
<dbReference type="SMART" id="SM00702">
    <property type="entry name" value="P4Hc"/>
    <property type="match status" value="1"/>
</dbReference>
<evidence type="ECO:0000256" key="1">
    <source>
        <dbReference type="ARBA" id="ARBA00001961"/>
    </source>
</evidence>
<evidence type="ECO:0000256" key="3">
    <source>
        <dbReference type="ARBA" id="ARBA00023002"/>
    </source>
</evidence>
<dbReference type="GO" id="GO:0051213">
    <property type="term" value="F:dioxygenase activity"/>
    <property type="evidence" value="ECO:0007669"/>
    <property type="project" value="UniProtKB-KW"/>
</dbReference>
<name>A0A1X2H6Y1_SYNRA</name>
<dbReference type="GO" id="GO:0005506">
    <property type="term" value="F:iron ion binding"/>
    <property type="evidence" value="ECO:0007669"/>
    <property type="project" value="InterPro"/>
</dbReference>
<dbReference type="GO" id="GO:0031418">
    <property type="term" value="F:L-ascorbic acid binding"/>
    <property type="evidence" value="ECO:0007669"/>
    <property type="project" value="InterPro"/>
</dbReference>
<reference evidence="5 6" key="1">
    <citation type="submission" date="2016-07" db="EMBL/GenBank/DDBJ databases">
        <title>Pervasive Adenine N6-methylation of Active Genes in Fungi.</title>
        <authorList>
            <consortium name="DOE Joint Genome Institute"/>
            <person name="Mondo S.J."/>
            <person name="Dannebaum R.O."/>
            <person name="Kuo R.C."/>
            <person name="Labutti K."/>
            <person name="Haridas S."/>
            <person name="Kuo A."/>
            <person name="Salamov A."/>
            <person name="Ahrendt S.R."/>
            <person name="Lipzen A."/>
            <person name="Sullivan W."/>
            <person name="Andreopoulos W.B."/>
            <person name="Clum A."/>
            <person name="Lindquist E."/>
            <person name="Daum C."/>
            <person name="Ramamoorthy G.K."/>
            <person name="Gryganskyi A."/>
            <person name="Culley D."/>
            <person name="Magnuson J.K."/>
            <person name="James T.Y."/>
            <person name="O'Malley M.A."/>
            <person name="Stajich J.E."/>
            <person name="Spatafora J.W."/>
            <person name="Visel A."/>
            <person name="Grigoriev I.V."/>
        </authorList>
    </citation>
    <scope>NUCLEOTIDE SEQUENCE [LARGE SCALE GENOMIC DNA]</scope>
    <source>
        <strain evidence="5 6">NRRL 2496</strain>
    </source>
</reference>
<comment type="cofactor">
    <cofactor evidence="1">
        <name>L-ascorbate</name>
        <dbReference type="ChEBI" id="CHEBI:38290"/>
    </cofactor>
</comment>
<dbReference type="Proteomes" id="UP000242180">
    <property type="component" value="Unassembled WGS sequence"/>
</dbReference>
<gene>
    <name evidence="5" type="ORF">BCR43DRAFT_496039</name>
</gene>
<accession>A0A1X2H6Y1</accession>
<protein>
    <recommendedName>
        <fullName evidence="4">Prolyl 4-hydroxylase alpha subunit domain-containing protein</fullName>
    </recommendedName>
</protein>